<dbReference type="EMBL" id="MVGT01002651">
    <property type="protein sequence ID" value="OVA07055.1"/>
    <property type="molecule type" value="Genomic_DNA"/>
</dbReference>
<name>A0A200Q9C7_MACCD</name>
<dbReference type="OMA" id="TDDWWTR"/>
<dbReference type="PANTHER" id="PTHR33872">
    <property type="entry name" value="DNA POLYMERASE EPSILON CATALYTIC SUBUNIT A"/>
    <property type="match status" value="1"/>
</dbReference>
<gene>
    <name evidence="1" type="ORF">BVC80_1117g55</name>
</gene>
<sequence>MAGWDSPVSDPKFVTCQRNKSFTKEEIEAYWRSKKLIDKEEHNLKAITVLPEKSQEITSKKESGSGVFQRSSSLPLTDRRGNLLAVDTKTALEKLIKTNDWWTKSNWAFLNEPPVIATEGHPTYKYASQYHVVASCFKPSSKPEGTHPEIST</sequence>
<dbReference type="STRING" id="56857.A0A200Q9C7"/>
<proteinExistence type="predicted"/>
<dbReference type="FunCoup" id="A0A200Q9C7">
    <property type="interactions" value="237"/>
</dbReference>
<organism evidence="1 2">
    <name type="scientific">Macleaya cordata</name>
    <name type="common">Five-seeded plume-poppy</name>
    <name type="synonym">Bocconia cordata</name>
    <dbReference type="NCBI Taxonomy" id="56857"/>
    <lineage>
        <taxon>Eukaryota</taxon>
        <taxon>Viridiplantae</taxon>
        <taxon>Streptophyta</taxon>
        <taxon>Embryophyta</taxon>
        <taxon>Tracheophyta</taxon>
        <taxon>Spermatophyta</taxon>
        <taxon>Magnoliopsida</taxon>
        <taxon>Ranunculales</taxon>
        <taxon>Papaveraceae</taxon>
        <taxon>Papaveroideae</taxon>
        <taxon>Macleaya</taxon>
    </lineage>
</organism>
<comment type="caution">
    <text evidence="1">The sequence shown here is derived from an EMBL/GenBank/DDBJ whole genome shotgun (WGS) entry which is preliminary data.</text>
</comment>
<dbReference type="OrthoDB" id="1858881at2759"/>
<reference evidence="1 2" key="1">
    <citation type="journal article" date="2017" name="Mol. Plant">
        <title>The Genome of Medicinal Plant Macleaya cordata Provides New Insights into Benzylisoquinoline Alkaloids Metabolism.</title>
        <authorList>
            <person name="Liu X."/>
            <person name="Liu Y."/>
            <person name="Huang P."/>
            <person name="Ma Y."/>
            <person name="Qing Z."/>
            <person name="Tang Q."/>
            <person name="Cao H."/>
            <person name="Cheng P."/>
            <person name="Zheng Y."/>
            <person name="Yuan Z."/>
            <person name="Zhou Y."/>
            <person name="Liu J."/>
            <person name="Tang Z."/>
            <person name="Zhuo Y."/>
            <person name="Zhang Y."/>
            <person name="Yu L."/>
            <person name="Huang J."/>
            <person name="Yang P."/>
            <person name="Peng Q."/>
            <person name="Zhang J."/>
            <person name="Jiang W."/>
            <person name="Zhang Z."/>
            <person name="Lin K."/>
            <person name="Ro D.K."/>
            <person name="Chen X."/>
            <person name="Xiong X."/>
            <person name="Shang Y."/>
            <person name="Huang S."/>
            <person name="Zeng J."/>
        </authorList>
    </citation>
    <scope>NUCLEOTIDE SEQUENCE [LARGE SCALE GENOMIC DNA]</scope>
    <source>
        <strain evidence="2">cv. BLH2017</strain>
        <tissue evidence="1">Root</tissue>
    </source>
</reference>
<evidence type="ECO:0000313" key="2">
    <source>
        <dbReference type="Proteomes" id="UP000195402"/>
    </source>
</evidence>
<dbReference type="AlphaFoldDB" id="A0A200Q9C7"/>
<dbReference type="InParanoid" id="A0A200Q9C7"/>
<protein>
    <submittedName>
        <fullName evidence="1">Uncharacterized protein</fullName>
    </submittedName>
</protein>
<evidence type="ECO:0000313" key="1">
    <source>
        <dbReference type="EMBL" id="OVA07055.1"/>
    </source>
</evidence>
<dbReference type="PANTHER" id="PTHR33872:SF2">
    <property type="entry name" value="DNA POLYMERASE EPSILON CATALYTIC SUBUNIT A"/>
    <property type="match status" value="1"/>
</dbReference>
<dbReference type="Proteomes" id="UP000195402">
    <property type="component" value="Unassembled WGS sequence"/>
</dbReference>
<keyword evidence="2" id="KW-1185">Reference proteome</keyword>
<accession>A0A200Q9C7</accession>